<dbReference type="Pfam" id="PF13087">
    <property type="entry name" value="AAA_12"/>
    <property type="match status" value="1"/>
</dbReference>
<evidence type="ECO:0000256" key="2">
    <source>
        <dbReference type="ARBA" id="ARBA00022741"/>
    </source>
</evidence>
<dbReference type="CDD" id="cd18808">
    <property type="entry name" value="SF1_C_Upf1"/>
    <property type="match status" value="1"/>
</dbReference>
<keyword evidence="10" id="KW-1185">Reference proteome</keyword>
<dbReference type="CDD" id="cd17934">
    <property type="entry name" value="DEXXQc_Upf1-like"/>
    <property type="match status" value="1"/>
</dbReference>
<dbReference type="GO" id="GO:0016787">
    <property type="term" value="F:hydrolase activity"/>
    <property type="evidence" value="ECO:0007669"/>
    <property type="project" value="UniProtKB-KW"/>
</dbReference>
<evidence type="ECO:0000256" key="4">
    <source>
        <dbReference type="ARBA" id="ARBA00022806"/>
    </source>
</evidence>
<gene>
    <name evidence="9" type="ORF">SAMN00777080_1218</name>
</gene>
<keyword evidence="6" id="KW-0175">Coiled coil</keyword>
<keyword evidence="4 9" id="KW-0347">Helicase</keyword>
<dbReference type="InterPro" id="IPR050534">
    <property type="entry name" value="Coronavir_polyprotein_1ab"/>
</dbReference>
<dbReference type="InterPro" id="IPR027417">
    <property type="entry name" value="P-loop_NTPase"/>
</dbReference>
<keyword evidence="5" id="KW-0067">ATP-binding</keyword>
<proteinExistence type="inferred from homology"/>
<dbReference type="PANTHER" id="PTHR43788:SF8">
    <property type="entry name" value="DNA-BINDING PROTEIN SMUBP-2"/>
    <property type="match status" value="1"/>
</dbReference>
<dbReference type="Pfam" id="PF13086">
    <property type="entry name" value="AAA_11"/>
    <property type="match status" value="1"/>
</dbReference>
<dbReference type="PANTHER" id="PTHR43788">
    <property type="entry name" value="DNA2/NAM7 HELICASE FAMILY MEMBER"/>
    <property type="match status" value="1"/>
</dbReference>
<evidence type="ECO:0000256" key="6">
    <source>
        <dbReference type="SAM" id="Coils"/>
    </source>
</evidence>
<reference evidence="10" key="1">
    <citation type="submission" date="2017-04" db="EMBL/GenBank/DDBJ databases">
        <authorList>
            <person name="Varghese N."/>
            <person name="Submissions S."/>
        </authorList>
    </citation>
    <scope>NUCLEOTIDE SEQUENCE [LARGE SCALE GENOMIC DNA]</scope>
    <source>
        <strain evidence="10">DSM 16537</strain>
    </source>
</reference>
<dbReference type="STRING" id="758820.SAMN00777080_1218"/>
<dbReference type="GO" id="GO:0005524">
    <property type="term" value="F:ATP binding"/>
    <property type="evidence" value="ECO:0007669"/>
    <property type="project" value="UniProtKB-KW"/>
</dbReference>
<evidence type="ECO:0000313" key="10">
    <source>
        <dbReference type="Proteomes" id="UP000192333"/>
    </source>
</evidence>
<dbReference type="EMBL" id="LT838813">
    <property type="protein sequence ID" value="SMD42657.1"/>
    <property type="molecule type" value="Genomic_DNA"/>
</dbReference>
<dbReference type="RefSeq" id="WP_084119435.1">
    <property type="nucleotide sequence ID" value="NZ_LT838813.1"/>
</dbReference>
<evidence type="ECO:0000259" key="7">
    <source>
        <dbReference type="Pfam" id="PF13086"/>
    </source>
</evidence>
<sequence>MIDKKITTLIGKAIREGKYLSITYKNKDGDTKPFWISILDINESDELRVNMFNVTKDDPLLNRKIFISGIQTAEILKFSHYDVSENLIIKLDEDESLRIYGFDRYDNNVLNYYLECYKANKDPFLFKTHLIPGVDLTELSKNNPYPLTAELQKQIIKDIYHNDYRKYYDYELAISEFSIDLHSKGKFVIAYRKLTFDPVDKKLHLSSKTLFNSNFYIKGVKHSLSYYTDLSPADFEGIYLKAKSDAVELLRANFKIGELPNTRPEVVILGYAQIDISGIYDSIHSEFEQKKMEVPLRAFFQNLSLLDRKNRKEPHIVLYDRNINIDQIQTIYNALKYPVTYVQGPPGTGKTQTILNIIVNCLTNGKTLLISSNNNVPVDGIKDKLYLGKYRNKEILLPVLRLGNNESVAKALNLIKERYAFETKDVPKEELLFNLKEKSKEKNKKLLEKIENYETRIEQSQNLSFVSDLLSKGENHLLEKEKQSIEERLKQIPETNNDDFDDLYEVIKDNHQLLQFFYFESLRFLKLLKNKDYAHLIEILDIEESGKQVREFNKWIADDDNLEKLTKVFPIILTTNISSRKLGRKYKFDLLVMDEAGQCDIATSLIPISKCKNMVLIGDTNQLKPIVVFEESRNQNLMSQFEIDKTYDYYNNSILSIFKRIDNISRDILLSYHYRCGRKIINYSNMRFYENRLNLSKIKINGELKLIDVNNLNQKDKNSAIEEAQEIVKYIVDNQLTDVFIITPFRSQQEVLNQYLEKAKANEKIDSSVSCGTIHKIQGQENKTIIISTSISKNTRSRTYDWIKNNSQLINVGVTRARENLIVVADKKAIDILSKKDDDLYALIDYVQKNGSTQIQQSIANRFTIGFSNDSKFEDEFYKTMSHYCTVQGTRFERNVRVLDIFPEEINNPEVNQKEFDGVIFKGRIPKVVFEINGAEHYKNKKRIDSDKIKMKLLTSKNIDRIFIPNQYVKHYEFIRELMNKIKGGVYQKTLFEG</sequence>
<evidence type="ECO:0000256" key="5">
    <source>
        <dbReference type="ARBA" id="ARBA00022840"/>
    </source>
</evidence>
<dbReference type="Gene3D" id="3.40.50.300">
    <property type="entry name" value="P-loop containing nucleotide triphosphate hydrolases"/>
    <property type="match status" value="2"/>
</dbReference>
<evidence type="ECO:0000259" key="8">
    <source>
        <dbReference type="Pfam" id="PF13087"/>
    </source>
</evidence>
<keyword evidence="3" id="KW-0378">Hydrolase</keyword>
<comment type="similarity">
    <text evidence="1">Belongs to the DNA2/NAM7 helicase family.</text>
</comment>
<feature type="domain" description="DNA2/NAM7 helicase-like C-terminal" evidence="8">
    <location>
        <begin position="656"/>
        <end position="827"/>
    </location>
</feature>
<dbReference type="InterPro" id="IPR047187">
    <property type="entry name" value="SF1_C_Upf1"/>
</dbReference>
<dbReference type="AlphaFoldDB" id="A0A1W2H123"/>
<keyword evidence="2" id="KW-0547">Nucleotide-binding</keyword>
<dbReference type="InterPro" id="IPR041677">
    <property type="entry name" value="DNA2/NAM7_AAA_11"/>
</dbReference>
<dbReference type="SUPFAM" id="SSF52540">
    <property type="entry name" value="P-loop containing nucleoside triphosphate hydrolases"/>
    <property type="match status" value="1"/>
</dbReference>
<name>A0A1W2H123_9BACT</name>
<dbReference type="OrthoDB" id="9757917at2"/>
<dbReference type="InterPro" id="IPR041679">
    <property type="entry name" value="DNA2/NAM7-like_C"/>
</dbReference>
<evidence type="ECO:0000256" key="3">
    <source>
        <dbReference type="ARBA" id="ARBA00022801"/>
    </source>
</evidence>
<feature type="domain" description="DNA2/NAM7 helicase helicase" evidence="7">
    <location>
        <begin position="323"/>
        <end position="628"/>
    </location>
</feature>
<dbReference type="GO" id="GO:0043139">
    <property type="term" value="F:5'-3' DNA helicase activity"/>
    <property type="evidence" value="ECO:0007669"/>
    <property type="project" value="TreeGrafter"/>
</dbReference>
<feature type="coiled-coil region" evidence="6">
    <location>
        <begin position="436"/>
        <end position="463"/>
    </location>
</feature>
<accession>A0A1W2H123</accession>
<evidence type="ECO:0000256" key="1">
    <source>
        <dbReference type="ARBA" id="ARBA00007913"/>
    </source>
</evidence>
<organism evidence="9 10">
    <name type="scientific">Aquiflexum balticum DSM 16537</name>
    <dbReference type="NCBI Taxonomy" id="758820"/>
    <lineage>
        <taxon>Bacteria</taxon>
        <taxon>Pseudomonadati</taxon>
        <taxon>Bacteroidota</taxon>
        <taxon>Cytophagia</taxon>
        <taxon>Cytophagales</taxon>
        <taxon>Cyclobacteriaceae</taxon>
        <taxon>Aquiflexum</taxon>
    </lineage>
</organism>
<dbReference type="Proteomes" id="UP000192333">
    <property type="component" value="Chromosome I"/>
</dbReference>
<protein>
    <submittedName>
        <fullName evidence="9">Superfamily I DNA and/or RNA helicase</fullName>
    </submittedName>
</protein>
<evidence type="ECO:0000313" key="9">
    <source>
        <dbReference type="EMBL" id="SMD42657.1"/>
    </source>
</evidence>